<dbReference type="SUPFAM" id="SSF57716">
    <property type="entry name" value="Glucocorticoid receptor-like (DNA-binding domain)"/>
    <property type="match status" value="1"/>
</dbReference>
<evidence type="ECO:0000256" key="2">
    <source>
        <dbReference type="SAM" id="MobiDB-lite"/>
    </source>
</evidence>
<dbReference type="Pfam" id="PF07776">
    <property type="entry name" value="zf-AD"/>
    <property type="match status" value="1"/>
</dbReference>
<feature type="binding site" evidence="1">
    <location>
        <position position="64"/>
    </location>
    <ligand>
        <name>Zn(2+)</name>
        <dbReference type="ChEBI" id="CHEBI:29105"/>
    </ligand>
</feature>
<feature type="non-terminal residue" evidence="4">
    <location>
        <position position="159"/>
    </location>
</feature>
<dbReference type="GO" id="GO:0008270">
    <property type="term" value="F:zinc ion binding"/>
    <property type="evidence" value="ECO:0007669"/>
    <property type="project" value="UniProtKB-UniRule"/>
</dbReference>
<dbReference type="EMBL" id="GAIX01004054">
    <property type="protein sequence ID" value="JAA88506.1"/>
    <property type="molecule type" value="Transcribed_RNA"/>
</dbReference>
<dbReference type="InterPro" id="IPR012934">
    <property type="entry name" value="Znf_AD"/>
</dbReference>
<dbReference type="Gene3D" id="3.40.1800.20">
    <property type="match status" value="1"/>
</dbReference>
<feature type="domain" description="ZAD" evidence="3">
    <location>
        <begin position="11"/>
        <end position="88"/>
    </location>
</feature>
<feature type="binding site" evidence="1">
    <location>
        <position position="16"/>
    </location>
    <ligand>
        <name>Zn(2+)</name>
        <dbReference type="ChEBI" id="CHEBI:29105"/>
    </ligand>
</feature>
<feature type="binding site" evidence="1">
    <location>
        <position position="13"/>
    </location>
    <ligand>
        <name>Zn(2+)</name>
        <dbReference type="ChEBI" id="CHEBI:29105"/>
    </ligand>
</feature>
<organism evidence="4">
    <name type="scientific">Pararge aegeria</name>
    <name type="common">speckled wood butterfly</name>
    <dbReference type="NCBI Taxonomy" id="116150"/>
    <lineage>
        <taxon>Eukaryota</taxon>
        <taxon>Metazoa</taxon>
        <taxon>Ecdysozoa</taxon>
        <taxon>Arthropoda</taxon>
        <taxon>Hexapoda</taxon>
        <taxon>Insecta</taxon>
        <taxon>Pterygota</taxon>
        <taxon>Neoptera</taxon>
        <taxon>Endopterygota</taxon>
        <taxon>Lepidoptera</taxon>
        <taxon>Glossata</taxon>
        <taxon>Ditrysia</taxon>
        <taxon>Papilionoidea</taxon>
        <taxon>Nymphalidae</taxon>
        <taxon>Satyrinae</taxon>
        <taxon>Satyrini</taxon>
        <taxon>Parargina</taxon>
        <taxon>Pararge</taxon>
    </lineage>
</organism>
<evidence type="ECO:0000259" key="3">
    <source>
        <dbReference type="PROSITE" id="PS51915"/>
    </source>
</evidence>
<dbReference type="SMART" id="SM00868">
    <property type="entry name" value="zf-AD"/>
    <property type="match status" value="1"/>
</dbReference>
<protein>
    <submittedName>
        <fullName evidence="4">Zinc finger protein 337</fullName>
    </submittedName>
</protein>
<proteinExistence type="predicted"/>
<accession>S4P8T2</accession>
<sequence>MGKIKKRGPRRLCRCCLEEIDLKDLWTEYFNDDEREVYGEMLNECFGLPWEQRFEETEFICDNCVVRLRDAVSFKKEILKSDQILKENFKNEASKNVKEEEESDAEIETEYLSIEYLEDEDNEKAKNIVEIKVERETSNEPDVKQESTIQPKSGRRYTE</sequence>
<reference evidence="4" key="2">
    <citation type="submission" date="2013-05" db="EMBL/GenBank/DDBJ databases">
        <authorList>
            <person name="Carter J.-M."/>
            <person name="Baker S.C."/>
            <person name="Pink R."/>
            <person name="Carter D.R.F."/>
            <person name="Collins A."/>
            <person name="Tomlin J."/>
            <person name="Gibbs M."/>
            <person name="Breuker C.J."/>
        </authorList>
    </citation>
    <scope>NUCLEOTIDE SEQUENCE</scope>
    <source>
        <tissue evidence="4">Ovary</tissue>
    </source>
</reference>
<evidence type="ECO:0000256" key="1">
    <source>
        <dbReference type="PROSITE-ProRule" id="PRU01263"/>
    </source>
</evidence>
<keyword evidence="1" id="KW-0863">Zinc-finger</keyword>
<evidence type="ECO:0000313" key="4">
    <source>
        <dbReference type="EMBL" id="JAA88506.1"/>
    </source>
</evidence>
<keyword evidence="1" id="KW-0862">Zinc</keyword>
<dbReference type="AlphaFoldDB" id="S4P8T2"/>
<dbReference type="PROSITE" id="PS51915">
    <property type="entry name" value="ZAD"/>
    <property type="match status" value="1"/>
</dbReference>
<dbReference type="GO" id="GO:0005634">
    <property type="term" value="C:nucleus"/>
    <property type="evidence" value="ECO:0007669"/>
    <property type="project" value="InterPro"/>
</dbReference>
<reference evidence="4" key="1">
    <citation type="journal article" date="2013" name="BMC Genomics">
        <title>Unscrambling butterfly oogenesis.</title>
        <authorList>
            <person name="Carter J.M."/>
            <person name="Baker S.C."/>
            <person name="Pink R."/>
            <person name="Carter D.R."/>
            <person name="Collins A."/>
            <person name="Tomlin J."/>
            <person name="Gibbs M."/>
            <person name="Breuker C.J."/>
        </authorList>
    </citation>
    <scope>NUCLEOTIDE SEQUENCE</scope>
    <source>
        <tissue evidence="4">Ovary</tissue>
    </source>
</reference>
<feature type="region of interest" description="Disordered" evidence="2">
    <location>
        <begin position="135"/>
        <end position="159"/>
    </location>
</feature>
<feature type="compositionally biased region" description="Basic and acidic residues" evidence="2">
    <location>
        <begin position="135"/>
        <end position="145"/>
    </location>
</feature>
<feature type="binding site" evidence="1">
    <location>
        <position position="61"/>
    </location>
    <ligand>
        <name>Zn(2+)</name>
        <dbReference type="ChEBI" id="CHEBI:29105"/>
    </ligand>
</feature>
<name>S4P8T2_9NEOP</name>
<keyword evidence="1" id="KW-0479">Metal-binding</keyword>